<name>A0A0E9PH52_ANGAN</name>
<organism evidence="1">
    <name type="scientific">Anguilla anguilla</name>
    <name type="common">European freshwater eel</name>
    <name type="synonym">Muraena anguilla</name>
    <dbReference type="NCBI Taxonomy" id="7936"/>
    <lineage>
        <taxon>Eukaryota</taxon>
        <taxon>Metazoa</taxon>
        <taxon>Chordata</taxon>
        <taxon>Craniata</taxon>
        <taxon>Vertebrata</taxon>
        <taxon>Euteleostomi</taxon>
        <taxon>Actinopterygii</taxon>
        <taxon>Neopterygii</taxon>
        <taxon>Teleostei</taxon>
        <taxon>Anguilliformes</taxon>
        <taxon>Anguillidae</taxon>
        <taxon>Anguilla</taxon>
    </lineage>
</organism>
<reference evidence="1" key="2">
    <citation type="journal article" date="2015" name="Fish Shellfish Immunol.">
        <title>Early steps in the European eel (Anguilla anguilla)-Vibrio vulnificus interaction in the gills: Role of the RtxA13 toxin.</title>
        <authorList>
            <person name="Callol A."/>
            <person name="Pajuelo D."/>
            <person name="Ebbesson L."/>
            <person name="Teles M."/>
            <person name="MacKenzie S."/>
            <person name="Amaro C."/>
        </authorList>
    </citation>
    <scope>NUCLEOTIDE SEQUENCE</scope>
</reference>
<sequence>MCRRGPTLWPLQGPVGAVTKSLKLEICNITMFWKNMDPAVALTLLQRH</sequence>
<evidence type="ECO:0000313" key="1">
    <source>
        <dbReference type="EMBL" id="JAH03193.1"/>
    </source>
</evidence>
<dbReference type="AlphaFoldDB" id="A0A0E9PH52"/>
<protein>
    <submittedName>
        <fullName evidence="1">Uncharacterized protein</fullName>
    </submittedName>
</protein>
<accession>A0A0E9PH52</accession>
<reference evidence="1" key="1">
    <citation type="submission" date="2014-11" db="EMBL/GenBank/DDBJ databases">
        <authorList>
            <person name="Amaro Gonzalez C."/>
        </authorList>
    </citation>
    <scope>NUCLEOTIDE SEQUENCE</scope>
</reference>
<dbReference type="EMBL" id="GBXM01105384">
    <property type="protein sequence ID" value="JAH03193.1"/>
    <property type="molecule type" value="Transcribed_RNA"/>
</dbReference>
<proteinExistence type="predicted"/>